<proteinExistence type="predicted"/>
<evidence type="ECO:0000313" key="2">
    <source>
        <dbReference type="Proteomes" id="UP000255518"/>
    </source>
</evidence>
<sequence>MMNCTNWGIRWMAEEPIKFVDKKESSPTSLSDVKIINPLRDTAIQRLLENISCIVSDNRQKGGVLSVQLKTPDDTTERELLRLGFTPVAKEPHRYWIK</sequence>
<organism evidence="1 2">
    <name type="scientific">Klebsiella pneumoniae</name>
    <dbReference type="NCBI Taxonomy" id="573"/>
    <lineage>
        <taxon>Bacteria</taxon>
        <taxon>Pseudomonadati</taxon>
        <taxon>Pseudomonadota</taxon>
        <taxon>Gammaproteobacteria</taxon>
        <taxon>Enterobacterales</taxon>
        <taxon>Enterobacteriaceae</taxon>
        <taxon>Klebsiella/Raoultella group</taxon>
        <taxon>Klebsiella</taxon>
        <taxon>Klebsiella pneumoniae complex</taxon>
    </lineage>
</organism>
<dbReference type="Proteomes" id="UP000255518">
    <property type="component" value="Unassembled WGS sequence"/>
</dbReference>
<dbReference type="AlphaFoldDB" id="A0A377UWH1"/>
<name>A0A377UWH1_KLEPN</name>
<protein>
    <submittedName>
        <fullName evidence="1">Uncharacterized protein</fullName>
    </submittedName>
</protein>
<gene>
    <name evidence="1" type="ORF">NCTC13443_01946</name>
</gene>
<reference evidence="1 2" key="1">
    <citation type="submission" date="2018-06" db="EMBL/GenBank/DDBJ databases">
        <authorList>
            <consortium name="Pathogen Informatics"/>
            <person name="Doyle S."/>
        </authorList>
    </citation>
    <scope>NUCLEOTIDE SEQUENCE [LARGE SCALE GENOMIC DNA]</scope>
    <source>
        <strain evidence="1 2">NCTC13443</strain>
    </source>
</reference>
<dbReference type="EMBL" id="UGKT01000001">
    <property type="protein sequence ID" value="STT01620.1"/>
    <property type="molecule type" value="Genomic_DNA"/>
</dbReference>
<evidence type="ECO:0000313" key="1">
    <source>
        <dbReference type="EMBL" id="STT01620.1"/>
    </source>
</evidence>
<accession>A0A377UWH1</accession>